<proteinExistence type="predicted"/>
<gene>
    <name evidence="3" type="ORF">MM415B03731_0003</name>
</gene>
<feature type="domain" description="Terminase large subunit gp17-like C-terminal" evidence="2">
    <location>
        <begin position="299"/>
        <end position="451"/>
    </location>
</feature>
<reference evidence="3" key="1">
    <citation type="submission" date="2020-03" db="EMBL/GenBank/DDBJ databases">
        <title>The deep terrestrial virosphere.</title>
        <authorList>
            <person name="Holmfeldt K."/>
            <person name="Nilsson E."/>
            <person name="Simone D."/>
            <person name="Lopez-Fernandez M."/>
            <person name="Wu X."/>
            <person name="de Brujin I."/>
            <person name="Lundin D."/>
            <person name="Andersson A."/>
            <person name="Bertilsson S."/>
            <person name="Dopson M."/>
        </authorList>
    </citation>
    <scope>NUCLEOTIDE SEQUENCE</scope>
    <source>
        <strain evidence="3">MM415B03731</strain>
    </source>
</reference>
<evidence type="ECO:0000256" key="1">
    <source>
        <dbReference type="ARBA" id="ARBA00022612"/>
    </source>
</evidence>
<evidence type="ECO:0000313" key="3">
    <source>
        <dbReference type="EMBL" id="QJA94818.1"/>
    </source>
</evidence>
<protein>
    <submittedName>
        <fullName evidence="3">Putative terminase</fullName>
    </submittedName>
</protein>
<dbReference type="AlphaFoldDB" id="A0A6M3LPL9"/>
<sequence>MFLVENLDLEAASLTEGARWEQFQIAHLNDDSTFRIEDKSRQIAWSWLCAAEAIAEAVLDGQSSIFVSINQDEAKEKIRYARQILEALRPDRRIGLKRDNELGLELANGARLLSLPARPPRGRSRTNIYLDEYAHVAKDVEIYTAALPIISKGGRLRVGSSPMGASGRFWEVFSEKLRPYPGYRRKQTPWWEVHSFCRNVAEARKLAPTLLTAQRIELFGSDRIKALYANMPEEDFRQEYECAFVDESVAWITWDEIKAVQDSDLTCVLAAGVDDVLVGIRLLVELVRQGEIEAALVAGVDIGRTRDLTELCITGMTTAQGYPLRAVFSLAGVPFDDQLAVLTETMHRLPVVTMLIDQTGIGRNLAENMETRFPGKVHGMDFTNQSKVVWATDAKTLIQQRRTPLPVNRDLAYQIHSIKRTVTANKYLVFDTAANEKYHADKFWAWALALAALRFYSVDVGTGIVQRPDPLTEIDRGGF</sequence>
<dbReference type="InterPro" id="IPR027417">
    <property type="entry name" value="P-loop_NTPase"/>
</dbReference>
<dbReference type="EMBL" id="MT143263">
    <property type="protein sequence ID" value="QJA94818.1"/>
    <property type="molecule type" value="Genomic_DNA"/>
</dbReference>
<dbReference type="Gene3D" id="3.30.420.240">
    <property type="match status" value="1"/>
</dbReference>
<dbReference type="Pfam" id="PF17289">
    <property type="entry name" value="Terminase_6C"/>
    <property type="match status" value="1"/>
</dbReference>
<dbReference type="Pfam" id="PF03237">
    <property type="entry name" value="Terminase_6N"/>
    <property type="match status" value="1"/>
</dbReference>
<dbReference type="Gene3D" id="3.40.50.300">
    <property type="entry name" value="P-loop containing nucleotide triphosphate hydrolases"/>
    <property type="match status" value="1"/>
</dbReference>
<organism evidence="3">
    <name type="scientific">viral metagenome</name>
    <dbReference type="NCBI Taxonomy" id="1070528"/>
    <lineage>
        <taxon>unclassified sequences</taxon>
        <taxon>metagenomes</taxon>
        <taxon>organismal metagenomes</taxon>
    </lineage>
</organism>
<accession>A0A6M3LPL9</accession>
<evidence type="ECO:0000259" key="2">
    <source>
        <dbReference type="Pfam" id="PF17289"/>
    </source>
</evidence>
<name>A0A6M3LPL9_9ZZZZ</name>
<dbReference type="InterPro" id="IPR035421">
    <property type="entry name" value="Terminase_6C"/>
</dbReference>
<keyword evidence="1" id="KW-1188">Viral release from host cell</keyword>